<dbReference type="Gene3D" id="3.40.50.2300">
    <property type="match status" value="2"/>
</dbReference>
<dbReference type="GO" id="GO:0004930">
    <property type="term" value="F:G protein-coupled receptor activity"/>
    <property type="evidence" value="ECO:0007669"/>
    <property type="project" value="UniProtKB-KW"/>
</dbReference>
<organism evidence="15 16">
    <name type="scientific">Laodelphax striatellus</name>
    <name type="common">Small brown planthopper</name>
    <name type="synonym">Delphax striatella</name>
    <dbReference type="NCBI Taxonomy" id="195883"/>
    <lineage>
        <taxon>Eukaryota</taxon>
        <taxon>Metazoa</taxon>
        <taxon>Ecdysozoa</taxon>
        <taxon>Arthropoda</taxon>
        <taxon>Hexapoda</taxon>
        <taxon>Insecta</taxon>
        <taxon>Pterygota</taxon>
        <taxon>Neoptera</taxon>
        <taxon>Paraneoptera</taxon>
        <taxon>Hemiptera</taxon>
        <taxon>Auchenorrhyncha</taxon>
        <taxon>Fulgoroidea</taxon>
        <taxon>Delphacidae</taxon>
        <taxon>Criomorphinae</taxon>
        <taxon>Laodelphax</taxon>
    </lineage>
</organism>
<keyword evidence="8" id="KW-0675">Receptor</keyword>
<accession>A0A482WRP2</accession>
<dbReference type="STRING" id="195883.A0A482WRP2"/>
<gene>
    <name evidence="15" type="ORF">LSTR_LSTR006780</name>
</gene>
<dbReference type="InterPro" id="IPR000162">
    <property type="entry name" value="GPCR_3_mtglu_rcpt"/>
</dbReference>
<evidence type="ECO:0000259" key="14">
    <source>
        <dbReference type="PROSITE" id="PS50259"/>
    </source>
</evidence>
<dbReference type="SMR" id="A0A482WRP2"/>
<feature type="transmembrane region" description="Helical" evidence="13">
    <location>
        <begin position="836"/>
        <end position="856"/>
    </location>
</feature>
<evidence type="ECO:0000313" key="15">
    <source>
        <dbReference type="EMBL" id="RZF36275.1"/>
    </source>
</evidence>
<comment type="caution">
    <text evidence="15">The sequence shown here is derived from an EMBL/GenBank/DDBJ whole genome shotgun (WGS) entry which is preliminary data.</text>
</comment>
<reference evidence="15 16" key="1">
    <citation type="journal article" date="2017" name="Gigascience">
        <title>Genome sequence of the small brown planthopper, Laodelphax striatellus.</title>
        <authorList>
            <person name="Zhu J."/>
            <person name="Jiang F."/>
            <person name="Wang X."/>
            <person name="Yang P."/>
            <person name="Bao Y."/>
            <person name="Zhao W."/>
            <person name="Wang W."/>
            <person name="Lu H."/>
            <person name="Wang Q."/>
            <person name="Cui N."/>
            <person name="Li J."/>
            <person name="Chen X."/>
            <person name="Luo L."/>
            <person name="Yu J."/>
            <person name="Kang L."/>
            <person name="Cui F."/>
        </authorList>
    </citation>
    <scope>NUCLEOTIDE SEQUENCE [LARGE SCALE GENOMIC DNA]</scope>
    <source>
        <strain evidence="15">Lst14</strain>
    </source>
</reference>
<dbReference type="FunFam" id="2.10.50.30:FF:000001">
    <property type="entry name" value="metabotropic glutamate receptor 1"/>
    <property type="match status" value="1"/>
</dbReference>
<dbReference type="InterPro" id="IPR004119">
    <property type="entry name" value="EcKL"/>
</dbReference>
<dbReference type="InterPro" id="IPR050726">
    <property type="entry name" value="mGluR"/>
</dbReference>
<evidence type="ECO:0000256" key="7">
    <source>
        <dbReference type="ARBA" id="ARBA00023136"/>
    </source>
</evidence>
<dbReference type="Proteomes" id="UP000291343">
    <property type="component" value="Unassembled WGS sequence"/>
</dbReference>
<dbReference type="InterPro" id="IPR028082">
    <property type="entry name" value="Peripla_BP_I"/>
</dbReference>
<dbReference type="PRINTS" id="PR00248">
    <property type="entry name" value="GPCRMGR"/>
</dbReference>
<protein>
    <recommendedName>
        <fullName evidence="14">G-protein coupled receptors family 3 profile domain-containing protein</fullName>
    </recommendedName>
</protein>
<dbReference type="InParanoid" id="A0A482WRP2"/>
<evidence type="ECO:0000256" key="2">
    <source>
        <dbReference type="ARBA" id="ARBA00007242"/>
    </source>
</evidence>
<dbReference type="InterPro" id="IPR011500">
    <property type="entry name" value="GPCR_3_9-Cys_dom"/>
</dbReference>
<dbReference type="CDD" id="cd15285">
    <property type="entry name" value="7tmC_mGluR_group1"/>
    <property type="match status" value="1"/>
</dbReference>
<keyword evidence="6" id="KW-0297">G-protein coupled receptor</keyword>
<dbReference type="Gene3D" id="2.10.50.30">
    <property type="entry name" value="GPCR, family 3, nine cysteines domain"/>
    <property type="match status" value="1"/>
</dbReference>
<evidence type="ECO:0000256" key="6">
    <source>
        <dbReference type="ARBA" id="ARBA00023040"/>
    </source>
</evidence>
<feature type="transmembrane region" description="Helical" evidence="13">
    <location>
        <begin position="724"/>
        <end position="751"/>
    </location>
</feature>
<dbReference type="EMBL" id="QKKF02026665">
    <property type="protein sequence ID" value="RZF36275.1"/>
    <property type="molecule type" value="Genomic_DNA"/>
</dbReference>
<proteinExistence type="inferred from homology"/>
<feature type="transmembrane region" description="Helical" evidence="13">
    <location>
        <begin position="654"/>
        <end position="674"/>
    </location>
</feature>
<evidence type="ECO:0000256" key="4">
    <source>
        <dbReference type="ARBA" id="ARBA00022692"/>
    </source>
</evidence>
<evidence type="ECO:0000256" key="13">
    <source>
        <dbReference type="SAM" id="Phobius"/>
    </source>
</evidence>
<keyword evidence="9" id="KW-0325">Glycoprotein</keyword>
<keyword evidence="4 13" id="KW-0812">Transmembrane</keyword>
<evidence type="ECO:0000313" key="16">
    <source>
        <dbReference type="Proteomes" id="UP000291343"/>
    </source>
</evidence>
<evidence type="ECO:0000256" key="8">
    <source>
        <dbReference type="ARBA" id="ARBA00023170"/>
    </source>
</evidence>
<dbReference type="InterPro" id="IPR017978">
    <property type="entry name" value="GPCR_3_C"/>
</dbReference>
<dbReference type="FunCoup" id="A0A482WRP2">
    <property type="interactions" value="252"/>
</dbReference>
<dbReference type="PRINTS" id="PR00593">
    <property type="entry name" value="MTABOTROPICR"/>
</dbReference>
<dbReference type="InterPro" id="IPR038550">
    <property type="entry name" value="GPCR_3_9-Cys_sf"/>
</dbReference>
<comment type="function">
    <text evidence="11">G-protein coupled receptor for glutamate. Ligand binding causes a conformation change that triggers signaling via guanine nucleotide-binding proteins (G proteins) and modulates the activity of down-stream effectors.</text>
</comment>
<feature type="transmembrane region" description="Helical" evidence="13">
    <location>
        <begin position="777"/>
        <end position="796"/>
    </location>
</feature>
<keyword evidence="10" id="KW-0807">Transducer</keyword>
<evidence type="ECO:0000256" key="5">
    <source>
        <dbReference type="ARBA" id="ARBA00022989"/>
    </source>
</evidence>
<feature type="transmembrane region" description="Helical" evidence="13">
    <location>
        <begin position="617"/>
        <end position="639"/>
    </location>
</feature>
<dbReference type="AlphaFoldDB" id="A0A482WRP2"/>
<dbReference type="PROSITE" id="PS50259">
    <property type="entry name" value="G_PROTEIN_RECEP_F3_4"/>
    <property type="match status" value="1"/>
</dbReference>
<feature type="region of interest" description="Disordered" evidence="12">
    <location>
        <begin position="30"/>
        <end position="65"/>
    </location>
</feature>
<dbReference type="PANTHER" id="PTHR24060">
    <property type="entry name" value="METABOTROPIC GLUTAMATE RECEPTOR"/>
    <property type="match status" value="1"/>
</dbReference>
<feature type="transmembrane region" description="Helical" evidence="13">
    <location>
        <begin position="808"/>
        <end position="830"/>
    </location>
</feature>
<dbReference type="OrthoDB" id="425344at2759"/>
<dbReference type="GO" id="GO:0005886">
    <property type="term" value="C:plasma membrane"/>
    <property type="evidence" value="ECO:0007669"/>
    <property type="project" value="UniProtKB-SubCell"/>
</dbReference>
<dbReference type="InterPro" id="IPR001828">
    <property type="entry name" value="ANF_lig-bd_rcpt"/>
</dbReference>
<dbReference type="SUPFAM" id="SSF53822">
    <property type="entry name" value="Periplasmic binding protein-like I"/>
    <property type="match status" value="1"/>
</dbReference>
<dbReference type="InterPro" id="IPR000337">
    <property type="entry name" value="GPCR_3"/>
</dbReference>
<feature type="domain" description="G-protein coupled receptors family 3 profile" evidence="14">
    <location>
        <begin position="616"/>
        <end position="878"/>
    </location>
</feature>
<sequence length="1213" mass="135186">MFLLAHLPVHSDLMCWSVLMFGTCAIDRGRRDPPSGPPQVLRGLQPSLGVTRRPDHRAPTSFPPFSMPKQKGNTLLCGKIREMYGIQRIEVTFQTLDIINRDPSILPNVTLGVEIRDSCWYAPIALQQSLEFIRDAISPPTLATQQLTCHNTQQNGDLQLGDRRRAPLVGVIGPGSSSVALQVQNLLQLFQIPQIGYSTTSRDLSDKNRFNYFLRVVPSDYYQAQVMVDLVRTHNWTYVSAVNTDENYGQSGMQAFKELALRANVCIAKEDSVLSNADDEVFDSVLRKLNEDRNARVVVCFCEGMTVRGLLAATRRLNLTGRFLLLGSDGWADRSDVAEGFEAEARGSLSIRIHSPYVSAFDQYYFALNPFNNSRNPWFKEFWQDRFNCSIPTTHQGPLTNNQTHNQQSLPVCTGKEKLSEKYKQDPKLSFVIKSIYTVAYGLHNLFKDVCGSNAQGPCPGLFPLNQSLFKNYLMNVSFTYGGDGETVEFDWRGDPPGRYNIMNFQQLANGSYDYIHVRTSNNGSLQLREKLQLGHAPSGRVESVCSRPCKPGTRKSLQSGGQEKKCCWVCVPCDRHEIIVDEFTCKPCALGYWPNFNKTECAQIAVEFTKWTDTEALVSMGVSCLGFASTGLAAVVFIRHNNTPVVKSSTRELSYLILVGMALSHAATFPILAKPSPVSCLLARLLPGLSFAMIYASLLTKTNRIARILAGSKKRFPKRKPRFMSATAQVVITLILIGVEAVVLGCLLVVEPVGPALQYPSVERAVLECNSSPRAVLGPLAFDFLLVAMCTLYALKTRNVPENFNEAKFIGFAMYTTCVIWVAFVPIYFGSDSKVITMCMCVTLSAMVTLVFLFLPKLYIIVVRPERNNRAHFTTSKEIRCHIGTVAGAHSLTHSTVDTFTLAGCNKDRALVRKMNSSSLDRNCNNNHVPVPKHTDRSIIWKTSFYENTINKSRIVSRISFQGRVESNKQDGDLIMQVMLINYGYERSWPNSMPTPLDMGHSDFMTASLLDEVMEKMYSDRGEDEFSSYKLIDWHVAPAVGKGENYTSQLKRVNVKVMTLNPVTFVVKCPLQGHRGEAVQEAGIWDKEMGMYSETLPVLSDLLGGVSIAPRLIACVSGGQIVLEDIKARGYRTLPRTMQLDFEHSLVAVQTVAKLHAASVVAMETGVGDVTQAGKELLYCDRSEAQMTEHLTSVITCLANERDRGREVKICR</sequence>
<dbReference type="Pfam" id="PF01094">
    <property type="entry name" value="ANF_receptor"/>
    <property type="match status" value="1"/>
</dbReference>
<keyword evidence="7 13" id="KW-0472">Membrane</keyword>
<dbReference type="FunFam" id="3.40.50.2300:FF:000145">
    <property type="entry name" value="Glutamate receptor, metabotropic"/>
    <property type="match status" value="1"/>
</dbReference>
<comment type="similarity">
    <text evidence="2">Belongs to the G-protein coupled receptor 3 family.</text>
</comment>
<dbReference type="Pfam" id="PF02958">
    <property type="entry name" value="EcKL"/>
    <property type="match status" value="1"/>
</dbReference>
<keyword evidence="5 13" id="KW-1133">Transmembrane helix</keyword>
<evidence type="ECO:0000256" key="1">
    <source>
        <dbReference type="ARBA" id="ARBA00004651"/>
    </source>
</evidence>
<evidence type="ECO:0000256" key="9">
    <source>
        <dbReference type="ARBA" id="ARBA00023180"/>
    </source>
</evidence>
<evidence type="ECO:0000256" key="12">
    <source>
        <dbReference type="SAM" id="MobiDB-lite"/>
    </source>
</evidence>
<dbReference type="Pfam" id="PF00003">
    <property type="entry name" value="7tm_3"/>
    <property type="match status" value="1"/>
</dbReference>
<evidence type="ECO:0000256" key="11">
    <source>
        <dbReference type="ARBA" id="ARBA00054813"/>
    </source>
</evidence>
<keyword evidence="3" id="KW-1003">Cell membrane</keyword>
<feature type="transmembrane region" description="Helical" evidence="13">
    <location>
        <begin position="686"/>
        <end position="703"/>
    </location>
</feature>
<name>A0A482WRP2_LAOST</name>
<evidence type="ECO:0000256" key="10">
    <source>
        <dbReference type="ARBA" id="ARBA00023224"/>
    </source>
</evidence>
<comment type="subcellular location">
    <subcellularLocation>
        <location evidence="1">Cell membrane</location>
        <topology evidence="1">Multi-pass membrane protein</topology>
    </subcellularLocation>
</comment>
<keyword evidence="16" id="KW-1185">Reference proteome</keyword>
<dbReference type="Pfam" id="PF07562">
    <property type="entry name" value="NCD3G"/>
    <property type="match status" value="1"/>
</dbReference>
<evidence type="ECO:0000256" key="3">
    <source>
        <dbReference type="ARBA" id="ARBA00022475"/>
    </source>
</evidence>